<dbReference type="InterPro" id="IPR016633">
    <property type="entry name" value="EarP"/>
</dbReference>
<protein>
    <recommendedName>
        <fullName evidence="5">Protein-arginine rhamnosyltransferase</fullName>
    </recommendedName>
    <alternativeName>
        <fullName evidence="6">EF-P arginine rhamnosyltransferase</fullName>
    </alternativeName>
</protein>
<comment type="catalytic activity">
    <reaction evidence="7">
        <text>dTDP-beta-L-rhamnose + L-arginyl-[protein] = N(omega)-(alpha-L-rhamnosyl)-L-arginyl-[protein] + dTDP + H(+)</text>
        <dbReference type="Rhea" id="RHEA:66692"/>
        <dbReference type="Rhea" id="RHEA-COMP:10532"/>
        <dbReference type="Rhea" id="RHEA-COMP:17096"/>
        <dbReference type="ChEBI" id="CHEBI:15378"/>
        <dbReference type="ChEBI" id="CHEBI:29965"/>
        <dbReference type="ChEBI" id="CHEBI:57510"/>
        <dbReference type="ChEBI" id="CHEBI:58369"/>
        <dbReference type="ChEBI" id="CHEBI:167445"/>
    </reaction>
    <physiologicalReaction direction="left-to-right" evidence="7">
        <dbReference type="Rhea" id="RHEA:66693"/>
    </physiologicalReaction>
</comment>
<evidence type="ECO:0000256" key="2">
    <source>
        <dbReference type="ARBA" id="ARBA00022679"/>
    </source>
</evidence>
<keyword evidence="9" id="KW-1185">Reference proteome</keyword>
<evidence type="ECO:0000256" key="4">
    <source>
        <dbReference type="ARBA" id="ARBA00024346"/>
    </source>
</evidence>
<evidence type="ECO:0000256" key="3">
    <source>
        <dbReference type="ARBA" id="ARBA00024303"/>
    </source>
</evidence>
<evidence type="ECO:0000256" key="7">
    <source>
        <dbReference type="ARBA" id="ARBA00048472"/>
    </source>
</evidence>
<evidence type="ECO:0000313" key="9">
    <source>
        <dbReference type="Proteomes" id="UP000243232"/>
    </source>
</evidence>
<dbReference type="OrthoDB" id="209085at2"/>
<dbReference type="STRING" id="364197.SAMN05216296_1770"/>
<dbReference type="GO" id="GO:0106361">
    <property type="term" value="F:protein-arginine rhamnosyltransferase activity"/>
    <property type="evidence" value="ECO:0007669"/>
    <property type="project" value="InterPro"/>
</dbReference>
<keyword evidence="2" id="KW-0808">Transferase</keyword>
<proteinExistence type="inferred from homology"/>
<accession>A0A1H2FRZ3</accession>
<organism evidence="8 9">
    <name type="scientific">Pseudomonas pohangensis</name>
    <dbReference type="NCBI Taxonomy" id="364197"/>
    <lineage>
        <taxon>Bacteria</taxon>
        <taxon>Pseudomonadati</taxon>
        <taxon>Pseudomonadota</taxon>
        <taxon>Gammaproteobacteria</taxon>
        <taxon>Pseudomonadales</taxon>
        <taxon>Pseudomonadaceae</taxon>
        <taxon>Pseudomonas</taxon>
    </lineage>
</organism>
<dbReference type="Proteomes" id="UP000243232">
    <property type="component" value="Chromosome I"/>
</dbReference>
<comment type="similarity">
    <text evidence="4">Belongs to the glycosyltransferase 104 family.</text>
</comment>
<name>A0A1H2FRZ3_9PSED</name>
<dbReference type="RefSeq" id="WP_090194270.1">
    <property type="nucleotide sequence ID" value="NZ_LT629785.1"/>
</dbReference>
<dbReference type="AlphaFoldDB" id="A0A1H2FRZ3"/>
<comment type="function">
    <text evidence="3">Protein-arginine rhamnosyltransferase that catalyzes the transfer of a single rhamnose to elongation factor P (EF-P) on 'Lys-32', a modification required for EF-P-dependent rescue of polyproline stalled ribosomes.</text>
</comment>
<reference evidence="9" key="1">
    <citation type="submission" date="2016-10" db="EMBL/GenBank/DDBJ databases">
        <authorList>
            <person name="Varghese N."/>
            <person name="Submissions S."/>
        </authorList>
    </citation>
    <scope>NUCLEOTIDE SEQUENCE [LARGE SCALE GENOMIC DNA]</scope>
    <source>
        <strain evidence="9">DSM 17875</strain>
    </source>
</reference>
<evidence type="ECO:0000313" key="8">
    <source>
        <dbReference type="EMBL" id="SDU10109.1"/>
    </source>
</evidence>
<evidence type="ECO:0000256" key="5">
    <source>
        <dbReference type="ARBA" id="ARBA00024416"/>
    </source>
</evidence>
<sequence>MRKRWDIFCTVVDNFGDIGVTWRLARQLVAEQGFAVRLWVDDPGAFARLCPAADVTLARQWQAGVEVCHWRRDWAATEVADVVIEAFACALPAAYLAAMQARPVKPLWLNLEYLSAEDWVGGCHALPSLQSGGLQKFFFFPGFRADTGGLLREGDLLQRRAAFARDAAARTAFLHRLGVQPLAGEGLYSLFTYECASVPGWLQLLADGSQPVLLLVPEGRVLAGVQAWLGDDSPVLEAPAVRGNLRVQVLPFISQEDYDRLLWCCAFNAVRGEDSFVRALWAGRPLLWHIYQQADAAHLHKLQAFIDLYSADLSAPAALALADFWLAWNNGQCTAAGWAALQENWAELCEHARDWSIRQAAQQDLAAGLAKFCANWL</sequence>
<evidence type="ECO:0000256" key="6">
    <source>
        <dbReference type="ARBA" id="ARBA00030025"/>
    </source>
</evidence>
<dbReference type="NCBIfam" id="TIGR03837">
    <property type="entry name" value="efp_Arg_rhamno"/>
    <property type="match status" value="1"/>
</dbReference>
<keyword evidence="1" id="KW-0328">Glycosyltransferase</keyword>
<dbReference type="PIRSF" id="PIRSF015557">
    <property type="entry name" value="UCP015557"/>
    <property type="match status" value="1"/>
</dbReference>
<gene>
    <name evidence="8" type="ORF">SAMN05216296_1770</name>
</gene>
<dbReference type="EMBL" id="LT629785">
    <property type="protein sequence ID" value="SDU10109.1"/>
    <property type="molecule type" value="Genomic_DNA"/>
</dbReference>
<evidence type="ECO:0000256" key="1">
    <source>
        <dbReference type="ARBA" id="ARBA00022676"/>
    </source>
</evidence>
<dbReference type="Pfam" id="PF10093">
    <property type="entry name" value="EarP"/>
    <property type="match status" value="1"/>
</dbReference>